<evidence type="ECO:0000313" key="3">
    <source>
        <dbReference type="Proteomes" id="UP000092124"/>
    </source>
</evidence>
<name>A0A1A6HCM3_NEOLE</name>
<accession>A0A1A6HCM3</accession>
<dbReference type="AlphaFoldDB" id="A0A1A6HCM3"/>
<feature type="region of interest" description="Disordered" evidence="1">
    <location>
        <begin position="1"/>
        <end position="25"/>
    </location>
</feature>
<feature type="non-terminal residue" evidence="2">
    <location>
        <position position="123"/>
    </location>
</feature>
<sequence>MRSRGSAEGSSRRHSSGDQRLNPSSIIRFASTSSSGDILSPSAMEQWACFRIACGNAPQWEVQLRLKTLTTDSLQLTGIGGREPQRIYMGPSSEKELIQLEEWEKEVPEDPGEPVETKEQVYL</sequence>
<keyword evidence="3" id="KW-1185">Reference proteome</keyword>
<feature type="compositionally biased region" description="Acidic residues" evidence="1">
    <location>
        <begin position="104"/>
        <end position="113"/>
    </location>
</feature>
<feature type="region of interest" description="Disordered" evidence="1">
    <location>
        <begin position="104"/>
        <end position="123"/>
    </location>
</feature>
<proteinExistence type="predicted"/>
<dbReference type="Proteomes" id="UP000092124">
    <property type="component" value="Unassembled WGS sequence"/>
</dbReference>
<evidence type="ECO:0000313" key="2">
    <source>
        <dbReference type="EMBL" id="OBS75665.1"/>
    </source>
</evidence>
<comment type="caution">
    <text evidence="2">The sequence shown here is derived from an EMBL/GenBank/DDBJ whole genome shotgun (WGS) entry which is preliminary data.</text>
</comment>
<organism evidence="2 3">
    <name type="scientific">Neotoma lepida</name>
    <name type="common">Desert woodrat</name>
    <dbReference type="NCBI Taxonomy" id="56216"/>
    <lineage>
        <taxon>Eukaryota</taxon>
        <taxon>Metazoa</taxon>
        <taxon>Chordata</taxon>
        <taxon>Craniata</taxon>
        <taxon>Vertebrata</taxon>
        <taxon>Euteleostomi</taxon>
        <taxon>Mammalia</taxon>
        <taxon>Eutheria</taxon>
        <taxon>Euarchontoglires</taxon>
        <taxon>Glires</taxon>
        <taxon>Rodentia</taxon>
        <taxon>Myomorpha</taxon>
        <taxon>Muroidea</taxon>
        <taxon>Cricetidae</taxon>
        <taxon>Neotominae</taxon>
        <taxon>Neotoma</taxon>
    </lineage>
</organism>
<reference evidence="2 3" key="1">
    <citation type="submission" date="2016-06" db="EMBL/GenBank/DDBJ databases">
        <title>The Draft Genome Sequence and Annotation of the Desert Woodrat Neotoma lepida.</title>
        <authorList>
            <person name="Campbell M."/>
            <person name="Oakeson K.F."/>
            <person name="Yandell M."/>
            <person name="Halpert J.R."/>
            <person name="Dearing D."/>
        </authorList>
    </citation>
    <scope>NUCLEOTIDE SEQUENCE [LARGE SCALE GENOMIC DNA]</scope>
    <source>
        <strain evidence="2">417</strain>
        <tissue evidence="2">Liver</tissue>
    </source>
</reference>
<gene>
    <name evidence="2" type="ORF">A6R68_17883</name>
</gene>
<dbReference type="EMBL" id="LZPO01035827">
    <property type="protein sequence ID" value="OBS75665.1"/>
    <property type="molecule type" value="Genomic_DNA"/>
</dbReference>
<protein>
    <submittedName>
        <fullName evidence="2">Uncharacterized protein</fullName>
    </submittedName>
</protein>
<evidence type="ECO:0000256" key="1">
    <source>
        <dbReference type="SAM" id="MobiDB-lite"/>
    </source>
</evidence>